<keyword evidence="5" id="KW-1133">Transmembrane helix</keyword>
<keyword evidence="3" id="KW-0539">Nucleus</keyword>
<feature type="compositionally biased region" description="Acidic residues" evidence="4">
    <location>
        <begin position="751"/>
        <end position="765"/>
    </location>
</feature>
<gene>
    <name evidence="6" type="ORF">HOLleu_11572</name>
</gene>
<dbReference type="AlphaFoldDB" id="A0A9Q1CGH1"/>
<feature type="compositionally biased region" description="Basic residues" evidence="4">
    <location>
        <begin position="1180"/>
        <end position="1196"/>
    </location>
</feature>
<dbReference type="GO" id="GO:0043565">
    <property type="term" value="F:sequence-specific DNA binding"/>
    <property type="evidence" value="ECO:0007669"/>
    <property type="project" value="TreeGrafter"/>
</dbReference>
<dbReference type="OrthoDB" id="342531at2759"/>
<feature type="region of interest" description="Disordered" evidence="4">
    <location>
        <begin position="1180"/>
        <end position="1203"/>
    </location>
</feature>
<feature type="transmembrane region" description="Helical" evidence="5">
    <location>
        <begin position="12"/>
        <end position="31"/>
    </location>
</feature>
<evidence type="ECO:0000256" key="4">
    <source>
        <dbReference type="SAM" id="MobiDB-lite"/>
    </source>
</evidence>
<feature type="region of interest" description="Disordered" evidence="4">
    <location>
        <begin position="745"/>
        <end position="802"/>
    </location>
</feature>
<comment type="similarity">
    <text evidence="2">Belongs to the MYBBP1A family.</text>
</comment>
<evidence type="ECO:0000313" key="7">
    <source>
        <dbReference type="Proteomes" id="UP001152320"/>
    </source>
</evidence>
<dbReference type="PANTHER" id="PTHR13213">
    <property type="entry name" value="MYB-BINDING PROTEIN 1A FAMILY MEMBER"/>
    <property type="match status" value="1"/>
</dbReference>
<feature type="compositionally biased region" description="Basic and acidic residues" evidence="4">
    <location>
        <begin position="766"/>
        <end position="778"/>
    </location>
</feature>
<keyword evidence="7" id="KW-1185">Reference proteome</keyword>
<evidence type="ECO:0000256" key="3">
    <source>
        <dbReference type="ARBA" id="ARBA00023242"/>
    </source>
</evidence>
<organism evidence="6 7">
    <name type="scientific">Holothuria leucospilota</name>
    <name type="common">Black long sea cucumber</name>
    <name type="synonym">Mertensiothuria leucospilota</name>
    <dbReference type="NCBI Taxonomy" id="206669"/>
    <lineage>
        <taxon>Eukaryota</taxon>
        <taxon>Metazoa</taxon>
        <taxon>Echinodermata</taxon>
        <taxon>Eleutherozoa</taxon>
        <taxon>Echinozoa</taxon>
        <taxon>Holothuroidea</taxon>
        <taxon>Aspidochirotacea</taxon>
        <taxon>Aspidochirotida</taxon>
        <taxon>Holothuriidae</taxon>
        <taxon>Holothuria</taxon>
    </lineage>
</organism>
<evidence type="ECO:0000313" key="6">
    <source>
        <dbReference type="EMBL" id="KAJ8044184.1"/>
    </source>
</evidence>
<sequence length="1203" mass="136195">MFCLSREGRRLLYSVYYIYVQIMLGTPWTTLFSNDKRQKANLQCAAMASHVPKKGGQESFKTIKDSEFLNAFWSLAENFIEVRLKGGSTLVNILITKQKIHEQSEPSERLSPEVKYALKRLVRGLASQRKSARIGFSSTLTEVLDVIEATKFEDVFDHMQVELEIHGSASEERGLIFGNIFACHAMIQTQRVAKVGLLRVCLLESGDVISNLVKLVHKFEGLKSFLHDICYEAIVDLVKKVPEDIFANHIWQEIKPYFKHWNDSKPNVVALMAVCYQRFPEVVTDKFVKQCYGSEDVFAEKNFPHLVKLFVRASTVYCTGCRVLEDTLVAHISKESKPLRKFWKKVVLEGLCEEHADACVHIFYLLERVLPHCSDQTIPVIFSSKVSQTLLSRLAKVENKGTVRDEVMQFAKRLPGVVSALESPERQFAVLQCLFSSSGYIHFDDITKTKTVANVIRALNVDAVKMYLEWLKELFYVETEKTDIERDRRWVCLQVLSLMKNTCIEREEGWMMDAGKFLFLHGFFDATNSAKRNSTPVDQELREEIVQRFSTALDILSDSPPFQGSSAPENTTRSSKLGIAADGSLRLLTLVEYAQVLLSDESISCVKSFTEEVRHSWDDMMSTVKKIKKNFSEGASSMAGMGFQLLFLHIGLHTFNEPEQCAEILQDLQTCFQRAMNKEVSAEGSDEPQWMDVITEILLNLLSKSSHPLRTAVERTFKIICYEMTESSLQLLLDIFDPSKNILKAMSSQDGDSDEDDEEGDEEEMETSKSEKDLKEGGDDSSSSDDDDDDEEEENAPVDPAFRMKLMEALGDAKLSVGEGEESESDMSDEAMLKLDSAISSLFKTKNKSQRQDKENAEALIHFKLRVLQLLEIFIKKYPDNPLVIKIVYPILEVATARTGKKDGGTLADKTANLLEIRICKSRKKVVYPILEVATARTGKKDGGTLADKTANLLEIRICKSRKIPHSISEEYAEYIYEIIGKMLKLAGKGQSVKSLTLVSHCCFYMIRVLRGAQEDFSSDRRTVAFDAKRIRDLYSAALKDFMTKRATNLQPDLFLDLIRRLPSVAWLLAPEFADYINKGTLLFRQGSPEERHEIINSVIGSLNQAMAGVIRDGEGSKPKLVREILQATKEFSVFVHASEQPSDLSELVSNIKKMKDTFKSANVESHIQGALNAVLNRNTRSKRKRKRQRKEKQAKKIVTDTT</sequence>
<evidence type="ECO:0000256" key="1">
    <source>
        <dbReference type="ARBA" id="ARBA00004123"/>
    </source>
</evidence>
<accession>A0A9Q1CGH1</accession>
<comment type="caution">
    <text evidence="6">The sequence shown here is derived from an EMBL/GenBank/DDBJ whole genome shotgun (WGS) entry which is preliminary data.</text>
</comment>
<dbReference type="Proteomes" id="UP001152320">
    <property type="component" value="Chromosome 4"/>
</dbReference>
<dbReference type="GO" id="GO:0005730">
    <property type="term" value="C:nucleolus"/>
    <property type="evidence" value="ECO:0007669"/>
    <property type="project" value="InterPro"/>
</dbReference>
<proteinExistence type="inferred from homology"/>
<dbReference type="EMBL" id="JAIZAY010000004">
    <property type="protein sequence ID" value="KAJ8044184.1"/>
    <property type="molecule type" value="Genomic_DNA"/>
</dbReference>
<keyword evidence="5" id="KW-0812">Transmembrane</keyword>
<dbReference type="PANTHER" id="PTHR13213:SF2">
    <property type="entry name" value="MYB-BINDING PROTEIN 1A"/>
    <property type="match status" value="1"/>
</dbReference>
<comment type="subcellular location">
    <subcellularLocation>
        <location evidence="1">Nucleus</location>
    </subcellularLocation>
</comment>
<dbReference type="InterPro" id="IPR007015">
    <property type="entry name" value="DNA_pol_V/MYBBP1A"/>
</dbReference>
<dbReference type="GO" id="GO:0003714">
    <property type="term" value="F:transcription corepressor activity"/>
    <property type="evidence" value="ECO:0007669"/>
    <property type="project" value="TreeGrafter"/>
</dbReference>
<dbReference type="InterPro" id="IPR016024">
    <property type="entry name" value="ARM-type_fold"/>
</dbReference>
<name>A0A9Q1CGH1_HOLLE</name>
<keyword evidence="5" id="KW-0472">Membrane</keyword>
<protein>
    <submittedName>
        <fullName evidence="6">Myb-binding protein 1A</fullName>
    </submittedName>
</protein>
<dbReference type="SUPFAM" id="SSF48371">
    <property type="entry name" value="ARM repeat"/>
    <property type="match status" value="1"/>
</dbReference>
<reference evidence="6" key="1">
    <citation type="submission" date="2021-10" db="EMBL/GenBank/DDBJ databases">
        <title>Tropical sea cucumber genome reveals ecological adaptation and Cuvierian tubules defense mechanism.</title>
        <authorList>
            <person name="Chen T."/>
        </authorList>
    </citation>
    <scope>NUCLEOTIDE SEQUENCE</scope>
    <source>
        <strain evidence="6">Nanhai2018</strain>
        <tissue evidence="6">Muscle</tissue>
    </source>
</reference>
<evidence type="ECO:0000256" key="2">
    <source>
        <dbReference type="ARBA" id="ARBA00006809"/>
    </source>
</evidence>
<evidence type="ECO:0000256" key="5">
    <source>
        <dbReference type="SAM" id="Phobius"/>
    </source>
</evidence>
<dbReference type="Pfam" id="PF04931">
    <property type="entry name" value="DNA_pol_phi"/>
    <property type="match status" value="1"/>
</dbReference>
<dbReference type="GO" id="GO:0003723">
    <property type="term" value="F:RNA binding"/>
    <property type="evidence" value="ECO:0007669"/>
    <property type="project" value="TreeGrafter"/>
</dbReference>
<feature type="compositionally biased region" description="Acidic residues" evidence="4">
    <location>
        <begin position="782"/>
        <end position="796"/>
    </location>
</feature>